<keyword evidence="4 9" id="KW-0238">DNA-binding</keyword>
<evidence type="ECO:0000259" key="8">
    <source>
        <dbReference type="PROSITE" id="PS50110"/>
    </source>
</evidence>
<keyword evidence="1 6" id="KW-0597">Phosphoprotein</keyword>
<dbReference type="PANTHER" id="PTHR48111">
    <property type="entry name" value="REGULATOR OF RPOS"/>
    <property type="match status" value="1"/>
</dbReference>
<gene>
    <name evidence="9" type="ORF">M2127_002023</name>
</gene>
<reference evidence="9" key="1">
    <citation type="submission" date="2023-04" db="EMBL/GenBank/DDBJ databases">
        <title>Genome Encyclopedia of Bacteria and Archaea VI: Functional Genomics of Type Strains.</title>
        <authorList>
            <person name="Whitman W."/>
        </authorList>
    </citation>
    <scope>NUCLEOTIDE SEQUENCE</scope>
    <source>
        <strain evidence="9">Enz.4-51</strain>
    </source>
</reference>
<dbReference type="SMART" id="SM00421">
    <property type="entry name" value="HTH_LUXR"/>
    <property type="match status" value="1"/>
</dbReference>
<keyword evidence="3" id="KW-0805">Transcription regulation</keyword>
<name>A0AA43MCH1_9BURK</name>
<dbReference type="InterPro" id="IPR011006">
    <property type="entry name" value="CheY-like_superfamily"/>
</dbReference>
<proteinExistence type="predicted"/>
<dbReference type="InterPro" id="IPR036388">
    <property type="entry name" value="WH-like_DNA-bd_sf"/>
</dbReference>
<keyword evidence="10" id="KW-1185">Reference proteome</keyword>
<dbReference type="Pfam" id="PF00196">
    <property type="entry name" value="GerE"/>
    <property type="match status" value="1"/>
</dbReference>
<evidence type="ECO:0000256" key="1">
    <source>
        <dbReference type="ARBA" id="ARBA00022553"/>
    </source>
</evidence>
<keyword evidence="2" id="KW-0902">Two-component regulatory system</keyword>
<evidence type="ECO:0000313" key="9">
    <source>
        <dbReference type="EMBL" id="MDH6504697.1"/>
    </source>
</evidence>
<feature type="domain" description="Response regulatory" evidence="8">
    <location>
        <begin position="9"/>
        <end position="126"/>
    </location>
</feature>
<dbReference type="SUPFAM" id="SSF52172">
    <property type="entry name" value="CheY-like"/>
    <property type="match status" value="1"/>
</dbReference>
<feature type="modified residue" description="4-aspartylphosphate" evidence="6">
    <location>
        <position position="58"/>
    </location>
</feature>
<sequence>MEADKKTIKILCIEDEEETAKLLEEDLSERGYEVALAFNGQDGLKAILNNSPDLVLCDIGMPVMSGLEVLERLTAVSPRLMHVPFIFLTALSDRDSELKGRKLGADDYVTKPIDFDVLATIIEARLSRVARMDVWPKEVQLNPREIEVLTWSARGKTSDEIASILGLSKRTVDFHFDNARTKLNVSTRTQAVVKAMAGRLIDA</sequence>
<evidence type="ECO:0000313" key="10">
    <source>
        <dbReference type="Proteomes" id="UP001161160"/>
    </source>
</evidence>
<feature type="domain" description="HTH luxR-type" evidence="7">
    <location>
        <begin position="134"/>
        <end position="199"/>
    </location>
</feature>
<evidence type="ECO:0000256" key="3">
    <source>
        <dbReference type="ARBA" id="ARBA00023015"/>
    </source>
</evidence>
<organism evidence="9 10">
    <name type="scientific">Polynucleobacter sphagniphilus</name>
    <dbReference type="NCBI Taxonomy" id="1743169"/>
    <lineage>
        <taxon>Bacteria</taxon>
        <taxon>Pseudomonadati</taxon>
        <taxon>Pseudomonadota</taxon>
        <taxon>Betaproteobacteria</taxon>
        <taxon>Burkholderiales</taxon>
        <taxon>Burkholderiaceae</taxon>
        <taxon>Polynucleobacter</taxon>
    </lineage>
</organism>
<evidence type="ECO:0000256" key="5">
    <source>
        <dbReference type="ARBA" id="ARBA00023163"/>
    </source>
</evidence>
<keyword evidence="5" id="KW-0804">Transcription</keyword>
<dbReference type="PROSITE" id="PS50110">
    <property type="entry name" value="RESPONSE_REGULATORY"/>
    <property type="match status" value="1"/>
</dbReference>
<evidence type="ECO:0000256" key="2">
    <source>
        <dbReference type="ARBA" id="ARBA00023012"/>
    </source>
</evidence>
<dbReference type="PANTHER" id="PTHR48111:SF1">
    <property type="entry name" value="TWO-COMPONENT RESPONSE REGULATOR ORR33"/>
    <property type="match status" value="1"/>
</dbReference>
<dbReference type="SMART" id="SM00448">
    <property type="entry name" value="REC"/>
    <property type="match status" value="1"/>
</dbReference>
<dbReference type="SUPFAM" id="SSF46894">
    <property type="entry name" value="C-terminal effector domain of the bipartite response regulators"/>
    <property type="match status" value="1"/>
</dbReference>
<dbReference type="GO" id="GO:0000156">
    <property type="term" value="F:phosphorelay response regulator activity"/>
    <property type="evidence" value="ECO:0007669"/>
    <property type="project" value="TreeGrafter"/>
</dbReference>
<dbReference type="CDD" id="cd06170">
    <property type="entry name" value="LuxR_C_like"/>
    <property type="match status" value="1"/>
</dbReference>
<dbReference type="GO" id="GO:0032993">
    <property type="term" value="C:protein-DNA complex"/>
    <property type="evidence" value="ECO:0007669"/>
    <property type="project" value="TreeGrafter"/>
</dbReference>
<comment type="caution">
    <text evidence="9">The sequence shown here is derived from an EMBL/GenBank/DDBJ whole genome shotgun (WGS) entry which is preliminary data.</text>
</comment>
<protein>
    <submittedName>
        <fullName evidence="9">DNA-binding NarL/FixJ family response regulator</fullName>
    </submittedName>
</protein>
<dbReference type="Pfam" id="PF00072">
    <property type="entry name" value="Response_reg"/>
    <property type="match status" value="1"/>
</dbReference>
<dbReference type="CDD" id="cd17574">
    <property type="entry name" value="REC_OmpR"/>
    <property type="match status" value="1"/>
</dbReference>
<evidence type="ECO:0000256" key="6">
    <source>
        <dbReference type="PROSITE-ProRule" id="PRU00169"/>
    </source>
</evidence>
<dbReference type="PROSITE" id="PS00622">
    <property type="entry name" value="HTH_LUXR_1"/>
    <property type="match status" value="1"/>
</dbReference>
<dbReference type="PRINTS" id="PR00038">
    <property type="entry name" value="HTHLUXR"/>
</dbReference>
<dbReference type="GO" id="GO:0006355">
    <property type="term" value="P:regulation of DNA-templated transcription"/>
    <property type="evidence" value="ECO:0007669"/>
    <property type="project" value="InterPro"/>
</dbReference>
<dbReference type="RefSeq" id="WP_277539885.1">
    <property type="nucleotide sequence ID" value="NZ_JAQFIK010000001.1"/>
</dbReference>
<dbReference type="InterPro" id="IPR001789">
    <property type="entry name" value="Sig_transdc_resp-reg_receiver"/>
</dbReference>
<dbReference type="InterPro" id="IPR000792">
    <property type="entry name" value="Tscrpt_reg_LuxR_C"/>
</dbReference>
<evidence type="ECO:0000256" key="4">
    <source>
        <dbReference type="ARBA" id="ARBA00023125"/>
    </source>
</evidence>
<evidence type="ECO:0000259" key="7">
    <source>
        <dbReference type="PROSITE" id="PS50043"/>
    </source>
</evidence>
<dbReference type="InterPro" id="IPR016032">
    <property type="entry name" value="Sig_transdc_resp-reg_C-effctor"/>
</dbReference>
<dbReference type="EMBL" id="JARXYA010000011">
    <property type="protein sequence ID" value="MDH6504697.1"/>
    <property type="molecule type" value="Genomic_DNA"/>
</dbReference>
<dbReference type="InterPro" id="IPR039420">
    <property type="entry name" value="WalR-like"/>
</dbReference>
<dbReference type="Proteomes" id="UP001161160">
    <property type="component" value="Unassembled WGS sequence"/>
</dbReference>
<accession>A0AA43MCH1</accession>
<dbReference type="Gene3D" id="3.40.50.2300">
    <property type="match status" value="1"/>
</dbReference>
<dbReference type="PROSITE" id="PS50043">
    <property type="entry name" value="HTH_LUXR_2"/>
    <property type="match status" value="1"/>
</dbReference>
<dbReference type="GO" id="GO:0000976">
    <property type="term" value="F:transcription cis-regulatory region binding"/>
    <property type="evidence" value="ECO:0007669"/>
    <property type="project" value="TreeGrafter"/>
</dbReference>
<dbReference type="AlphaFoldDB" id="A0AA43MCH1"/>
<dbReference type="Gene3D" id="1.10.10.10">
    <property type="entry name" value="Winged helix-like DNA-binding domain superfamily/Winged helix DNA-binding domain"/>
    <property type="match status" value="1"/>
</dbReference>
<dbReference type="GO" id="GO:0005829">
    <property type="term" value="C:cytosol"/>
    <property type="evidence" value="ECO:0007669"/>
    <property type="project" value="TreeGrafter"/>
</dbReference>